<name>A0A0E9VQC8_ANGAN</name>
<dbReference type="AlphaFoldDB" id="A0A0E9VQC8"/>
<evidence type="ECO:0000313" key="1">
    <source>
        <dbReference type="EMBL" id="JAH80236.1"/>
    </source>
</evidence>
<reference evidence="1" key="1">
    <citation type="submission" date="2014-11" db="EMBL/GenBank/DDBJ databases">
        <authorList>
            <person name="Amaro Gonzalez C."/>
        </authorList>
    </citation>
    <scope>NUCLEOTIDE SEQUENCE</scope>
</reference>
<accession>A0A0E9VQC8</accession>
<protein>
    <submittedName>
        <fullName evidence="1">Uncharacterized protein</fullName>
    </submittedName>
</protein>
<proteinExistence type="predicted"/>
<reference evidence="1" key="2">
    <citation type="journal article" date="2015" name="Fish Shellfish Immunol.">
        <title>Early steps in the European eel (Anguilla anguilla)-Vibrio vulnificus interaction in the gills: Role of the RtxA13 toxin.</title>
        <authorList>
            <person name="Callol A."/>
            <person name="Pajuelo D."/>
            <person name="Ebbesson L."/>
            <person name="Teles M."/>
            <person name="MacKenzie S."/>
            <person name="Amaro C."/>
        </authorList>
    </citation>
    <scope>NUCLEOTIDE SEQUENCE</scope>
</reference>
<dbReference type="EMBL" id="GBXM01028341">
    <property type="protein sequence ID" value="JAH80236.1"/>
    <property type="molecule type" value="Transcribed_RNA"/>
</dbReference>
<sequence length="44" mass="5266">MNIISVDYLRSFKSSHYQYFSEIYKSTFITLIHGREIITFICLS</sequence>
<organism evidence="1">
    <name type="scientific">Anguilla anguilla</name>
    <name type="common">European freshwater eel</name>
    <name type="synonym">Muraena anguilla</name>
    <dbReference type="NCBI Taxonomy" id="7936"/>
    <lineage>
        <taxon>Eukaryota</taxon>
        <taxon>Metazoa</taxon>
        <taxon>Chordata</taxon>
        <taxon>Craniata</taxon>
        <taxon>Vertebrata</taxon>
        <taxon>Euteleostomi</taxon>
        <taxon>Actinopterygii</taxon>
        <taxon>Neopterygii</taxon>
        <taxon>Teleostei</taxon>
        <taxon>Anguilliformes</taxon>
        <taxon>Anguillidae</taxon>
        <taxon>Anguilla</taxon>
    </lineage>
</organism>